<dbReference type="InterPro" id="IPR001509">
    <property type="entry name" value="Epimerase_deHydtase"/>
</dbReference>
<dbReference type="RefSeq" id="WP_110020044.1">
    <property type="nucleotide sequence ID" value="NZ_QGTJ01000013.1"/>
</dbReference>
<comment type="caution">
    <text evidence="2">The sequence shown here is derived from an EMBL/GenBank/DDBJ whole genome shotgun (WGS) entry which is preliminary data.</text>
</comment>
<keyword evidence="3" id="KW-1185">Reference proteome</keyword>
<evidence type="ECO:0000313" key="2">
    <source>
        <dbReference type="EMBL" id="PWV58841.1"/>
    </source>
</evidence>
<dbReference type="PANTHER" id="PTHR48079:SF6">
    <property type="entry name" value="NAD(P)-BINDING DOMAIN-CONTAINING PROTEIN-RELATED"/>
    <property type="match status" value="1"/>
</dbReference>
<accession>A0A317MRA1</accession>
<organism evidence="2 3">
    <name type="scientific">Plasticicumulans acidivorans</name>
    <dbReference type="NCBI Taxonomy" id="886464"/>
    <lineage>
        <taxon>Bacteria</taxon>
        <taxon>Pseudomonadati</taxon>
        <taxon>Pseudomonadota</taxon>
        <taxon>Gammaproteobacteria</taxon>
        <taxon>Candidatus Competibacteraceae</taxon>
        <taxon>Plasticicumulans</taxon>
    </lineage>
</organism>
<dbReference type="PANTHER" id="PTHR48079">
    <property type="entry name" value="PROTEIN YEEZ"/>
    <property type="match status" value="1"/>
</dbReference>
<dbReference type="Pfam" id="PF01370">
    <property type="entry name" value="Epimerase"/>
    <property type="match status" value="1"/>
</dbReference>
<dbReference type="Gene3D" id="3.40.50.720">
    <property type="entry name" value="NAD(P)-binding Rossmann-like Domain"/>
    <property type="match status" value="1"/>
</dbReference>
<dbReference type="InterPro" id="IPR051783">
    <property type="entry name" value="NAD(P)-dependent_oxidoreduct"/>
</dbReference>
<dbReference type="InterPro" id="IPR036291">
    <property type="entry name" value="NAD(P)-bd_dom_sf"/>
</dbReference>
<evidence type="ECO:0000313" key="3">
    <source>
        <dbReference type="Proteomes" id="UP000246569"/>
    </source>
</evidence>
<protein>
    <submittedName>
        <fullName evidence="2">Nucleoside-diphosphate-sugar epimerase</fullName>
    </submittedName>
</protein>
<proteinExistence type="predicted"/>
<reference evidence="2 3" key="1">
    <citation type="submission" date="2018-05" db="EMBL/GenBank/DDBJ databases">
        <title>Genomic Encyclopedia of Type Strains, Phase IV (KMG-IV): sequencing the most valuable type-strain genomes for metagenomic binning, comparative biology and taxonomic classification.</title>
        <authorList>
            <person name="Goeker M."/>
        </authorList>
    </citation>
    <scope>NUCLEOTIDE SEQUENCE [LARGE SCALE GENOMIC DNA]</scope>
    <source>
        <strain evidence="2 3">DSM 23606</strain>
    </source>
</reference>
<dbReference type="EMBL" id="QGTJ01000013">
    <property type="protein sequence ID" value="PWV58841.1"/>
    <property type="molecule type" value="Genomic_DNA"/>
</dbReference>
<sequence>MARVLIAGCGDVGTRLGLILAAAGHAVWGLRRHPQNLPAPIQPLAADLHRGSGLDALPCELDAVVCMTAADDGSEAAYQRAYLEAPAQLLATLAQRGEQPRLLFASSTSVYGQDDGDWVDETSLAAADTPTARIMRRAEAQWLDGGGWRSVLRFGGIYGPGRTWLIEQVRRGGKASNIWSNRIHAEDAARAAAHVLALATPEPTYNVVDDSPAPLPEVYAWLGQRLGVTPPPSHDTTVASRRGSKRVSNRRLRASGFELLYPSYRDGYADMLE</sequence>
<dbReference type="CDD" id="cd05266">
    <property type="entry name" value="SDR_a4"/>
    <property type="match status" value="1"/>
</dbReference>
<evidence type="ECO:0000259" key="1">
    <source>
        <dbReference type="Pfam" id="PF01370"/>
    </source>
</evidence>
<dbReference type="OrthoDB" id="9808276at2"/>
<feature type="domain" description="NAD-dependent epimerase/dehydratase" evidence="1">
    <location>
        <begin position="5"/>
        <end position="206"/>
    </location>
</feature>
<dbReference type="AlphaFoldDB" id="A0A317MRA1"/>
<dbReference type="SUPFAM" id="SSF51735">
    <property type="entry name" value="NAD(P)-binding Rossmann-fold domains"/>
    <property type="match status" value="1"/>
</dbReference>
<dbReference type="GO" id="GO:0005737">
    <property type="term" value="C:cytoplasm"/>
    <property type="evidence" value="ECO:0007669"/>
    <property type="project" value="TreeGrafter"/>
</dbReference>
<name>A0A317MRA1_9GAMM</name>
<dbReference type="GO" id="GO:0004029">
    <property type="term" value="F:aldehyde dehydrogenase (NAD+) activity"/>
    <property type="evidence" value="ECO:0007669"/>
    <property type="project" value="TreeGrafter"/>
</dbReference>
<dbReference type="Proteomes" id="UP000246569">
    <property type="component" value="Unassembled WGS sequence"/>
</dbReference>
<gene>
    <name evidence="2" type="ORF">C7443_11322</name>
</gene>